<dbReference type="Proteomes" id="UP000476176">
    <property type="component" value="Unassembled WGS sequence"/>
</dbReference>
<dbReference type="EMBL" id="QXGE01000060">
    <property type="protein sequence ID" value="KAE9326883.1"/>
    <property type="molecule type" value="Genomic_DNA"/>
</dbReference>
<name>A0A6A3TFZ5_9STRA</name>
<evidence type="ECO:0000313" key="17">
    <source>
        <dbReference type="Proteomes" id="UP000441208"/>
    </source>
</evidence>
<evidence type="ECO:0000313" key="11">
    <source>
        <dbReference type="EMBL" id="KAE9354568.1"/>
    </source>
</evidence>
<dbReference type="EMBL" id="QXFY01000152">
    <property type="protein sequence ID" value="KAE9354568.1"/>
    <property type="molecule type" value="Genomic_DNA"/>
</dbReference>
<dbReference type="EMBL" id="QXFZ01000064">
    <property type="protein sequence ID" value="KAE9135912.1"/>
    <property type="molecule type" value="Genomic_DNA"/>
</dbReference>
<evidence type="ECO:0000313" key="13">
    <source>
        <dbReference type="Proteomes" id="UP000433483"/>
    </source>
</evidence>
<reference evidence="12 13" key="1">
    <citation type="submission" date="2018-08" db="EMBL/GenBank/DDBJ databases">
        <title>Genomic investigation of the strawberry pathogen Phytophthora fragariae indicates pathogenicity is determined by transcriptional variation in three key races.</title>
        <authorList>
            <person name="Adams T.M."/>
            <person name="Armitage A.D."/>
            <person name="Sobczyk M.K."/>
            <person name="Bates H.J."/>
            <person name="Dunwell J.M."/>
            <person name="Nellist C.F."/>
            <person name="Harrison R.J."/>
        </authorList>
    </citation>
    <scope>NUCLEOTIDE SEQUENCE [LARGE SCALE GENOMIC DNA]</scope>
    <source>
        <strain evidence="10 14">A4</strain>
        <strain evidence="9 15">BC-1</strain>
        <strain evidence="8 19">BC-23</strain>
        <strain evidence="7 13">NOV-27</strain>
        <strain evidence="6 16">NOV-5</strain>
        <strain evidence="5 17">NOV-71</strain>
        <strain evidence="11 20">NOV-77</strain>
        <strain evidence="2 12">NOV-9</strain>
        <strain evidence="4 21">ONT-3</strain>
        <strain evidence="3 18">SCRP245</strain>
    </source>
</reference>
<proteinExistence type="predicted"/>
<evidence type="ECO:0000313" key="20">
    <source>
        <dbReference type="Proteomes" id="UP000486351"/>
    </source>
</evidence>
<evidence type="ECO:0000313" key="5">
    <source>
        <dbReference type="EMBL" id="KAE9135912.1"/>
    </source>
</evidence>
<dbReference type="OrthoDB" id="167710at2759"/>
<evidence type="ECO:0000313" key="21">
    <source>
        <dbReference type="Proteomes" id="UP000488956"/>
    </source>
</evidence>
<dbReference type="EMBL" id="QXGA01000049">
    <property type="protein sequence ID" value="KAE9154057.1"/>
    <property type="molecule type" value="Genomic_DNA"/>
</dbReference>
<evidence type="ECO:0000313" key="4">
    <source>
        <dbReference type="EMBL" id="KAE9135606.1"/>
    </source>
</evidence>
<evidence type="ECO:0000256" key="1">
    <source>
        <dbReference type="SAM" id="MobiDB-lite"/>
    </source>
</evidence>
<feature type="compositionally biased region" description="Pro residues" evidence="1">
    <location>
        <begin position="112"/>
        <end position="124"/>
    </location>
</feature>
<evidence type="ECO:0000313" key="15">
    <source>
        <dbReference type="Proteomes" id="UP000440367"/>
    </source>
</evidence>
<evidence type="ECO:0000313" key="9">
    <source>
        <dbReference type="EMBL" id="KAE9251115.1"/>
    </source>
</evidence>
<dbReference type="EMBL" id="QXGD01000138">
    <property type="protein sequence ID" value="KAE9251115.1"/>
    <property type="molecule type" value="Genomic_DNA"/>
</dbReference>
<evidence type="ECO:0000313" key="19">
    <source>
        <dbReference type="Proteomes" id="UP000476176"/>
    </source>
</evidence>
<dbReference type="Proteomes" id="UP000440367">
    <property type="component" value="Unassembled WGS sequence"/>
</dbReference>
<evidence type="ECO:0000313" key="16">
    <source>
        <dbReference type="Proteomes" id="UP000440732"/>
    </source>
</evidence>
<dbReference type="Proteomes" id="UP000486351">
    <property type="component" value="Unassembled WGS sequence"/>
</dbReference>
<dbReference type="EMBL" id="QXGF01000133">
    <property type="protein sequence ID" value="KAE8946057.1"/>
    <property type="molecule type" value="Genomic_DNA"/>
</dbReference>
<evidence type="ECO:0008006" key="22">
    <source>
        <dbReference type="Google" id="ProtNLM"/>
    </source>
</evidence>
<gene>
    <name evidence="10" type="ORF">PF001_g2230</name>
    <name evidence="9" type="ORF">PF002_g4450</name>
    <name evidence="8" type="ORF">PF004_g2788</name>
    <name evidence="7" type="ORF">PF005_g2449</name>
    <name evidence="6" type="ORF">PF006_g1877</name>
    <name evidence="5" type="ORF">PF007_g2395</name>
    <name evidence="11" type="ORF">PF008_g4469</name>
    <name evidence="2" type="ORF">PF009_g4309</name>
    <name evidence="4" type="ORF">PF010_g2032</name>
    <name evidence="3" type="ORF">PF011_g3173</name>
</gene>
<dbReference type="EMBL" id="QXGC01000082">
    <property type="protein sequence ID" value="KAE9250797.1"/>
    <property type="molecule type" value="Genomic_DNA"/>
</dbReference>
<evidence type="ECO:0000313" key="2">
    <source>
        <dbReference type="EMBL" id="KAE8946057.1"/>
    </source>
</evidence>
<accession>A0A6A3TFZ5</accession>
<dbReference type="Proteomes" id="UP000433483">
    <property type="component" value="Unassembled WGS sequence"/>
</dbReference>
<dbReference type="Proteomes" id="UP000441208">
    <property type="component" value="Unassembled WGS sequence"/>
</dbReference>
<evidence type="ECO:0000313" key="3">
    <source>
        <dbReference type="EMBL" id="KAE9025126.1"/>
    </source>
</evidence>
<evidence type="ECO:0000313" key="12">
    <source>
        <dbReference type="Proteomes" id="UP000429523"/>
    </source>
</evidence>
<dbReference type="EMBL" id="QXFW01000103">
    <property type="protein sequence ID" value="KAE9025126.1"/>
    <property type="molecule type" value="Genomic_DNA"/>
</dbReference>
<evidence type="ECO:0000313" key="7">
    <source>
        <dbReference type="EMBL" id="KAE9233185.1"/>
    </source>
</evidence>
<evidence type="ECO:0000313" key="10">
    <source>
        <dbReference type="EMBL" id="KAE9326883.1"/>
    </source>
</evidence>
<evidence type="ECO:0000313" key="8">
    <source>
        <dbReference type="EMBL" id="KAE9250797.1"/>
    </source>
</evidence>
<organism evidence="5 17">
    <name type="scientific">Phytophthora fragariae</name>
    <dbReference type="NCBI Taxonomy" id="53985"/>
    <lineage>
        <taxon>Eukaryota</taxon>
        <taxon>Sar</taxon>
        <taxon>Stramenopiles</taxon>
        <taxon>Oomycota</taxon>
        <taxon>Peronosporomycetes</taxon>
        <taxon>Peronosporales</taxon>
        <taxon>Peronosporaceae</taxon>
        <taxon>Phytophthora</taxon>
    </lineage>
</organism>
<keyword evidence="13" id="KW-1185">Reference proteome</keyword>
<sequence>MNLEQSFKTAADWLGVTGQGVEDERNFRDAITTRCPYYYDLYELVIDRDSITPLMLNTDNLAFSNESSDDEDSLSGVSDEPMGMAAVTTLELPIVESLFKPSAEASVAESPIPLPPTGTSPFKPPGNERKRRSSSPRSIGLANKRNKDTAGELTTTTYQLANLKKSQLAQEKELQLQTLKLEREKAAAVAMEIDARGRINSKSDAFAHPIRIV</sequence>
<dbReference type="EMBL" id="QXFX01000053">
    <property type="protein sequence ID" value="KAE9135606.1"/>
    <property type="molecule type" value="Genomic_DNA"/>
</dbReference>
<evidence type="ECO:0000313" key="6">
    <source>
        <dbReference type="EMBL" id="KAE9154057.1"/>
    </source>
</evidence>
<feature type="region of interest" description="Disordered" evidence="1">
    <location>
        <begin position="107"/>
        <end position="152"/>
    </location>
</feature>
<dbReference type="Proteomes" id="UP000437068">
    <property type="component" value="Unassembled WGS sequence"/>
</dbReference>
<dbReference type="Proteomes" id="UP000488956">
    <property type="component" value="Unassembled WGS sequence"/>
</dbReference>
<comment type="caution">
    <text evidence="5">The sequence shown here is derived from an EMBL/GenBank/DDBJ whole genome shotgun (WGS) entry which is preliminary data.</text>
</comment>
<dbReference type="Proteomes" id="UP000429523">
    <property type="component" value="Unassembled WGS sequence"/>
</dbReference>
<evidence type="ECO:0000313" key="14">
    <source>
        <dbReference type="Proteomes" id="UP000437068"/>
    </source>
</evidence>
<protein>
    <recommendedName>
        <fullName evidence="22">No apical meristem-associated C-terminal domain-containing protein</fullName>
    </recommendedName>
</protein>
<dbReference type="Proteomes" id="UP000440732">
    <property type="component" value="Unassembled WGS sequence"/>
</dbReference>
<dbReference type="AlphaFoldDB" id="A0A6A3TFZ5"/>
<dbReference type="EMBL" id="QXGB01000066">
    <property type="protein sequence ID" value="KAE9233185.1"/>
    <property type="molecule type" value="Genomic_DNA"/>
</dbReference>
<dbReference type="Proteomes" id="UP000460718">
    <property type="component" value="Unassembled WGS sequence"/>
</dbReference>
<evidence type="ECO:0000313" key="18">
    <source>
        <dbReference type="Proteomes" id="UP000460718"/>
    </source>
</evidence>